<evidence type="ECO:0000313" key="1">
    <source>
        <dbReference type="EMBL" id="DAF95045.1"/>
    </source>
</evidence>
<reference evidence="1" key="1">
    <citation type="journal article" date="2021" name="Proc. Natl. Acad. Sci. U.S.A.">
        <title>A Catalog of Tens of Thousands of Viruses from Human Metagenomes Reveals Hidden Associations with Chronic Diseases.</title>
        <authorList>
            <person name="Tisza M.J."/>
            <person name="Buck C.B."/>
        </authorList>
    </citation>
    <scope>NUCLEOTIDE SEQUENCE</scope>
    <source>
        <strain evidence="1">CtQf419</strain>
    </source>
</reference>
<accession>A0A8S5UKM3</accession>
<sequence length="124" mass="13975">MKPKLIHPVSIGLMRRDNDNTAKHPVYDEAVEQKYMPTVFFAGQVSYKVYNAYVASGLGNTPDAEGYILCMADDWDLHNGTEGDLLIIPGGTKVTVVEARPAAHYHGKHWFYKVYFKRERGEVG</sequence>
<organism evidence="1">
    <name type="scientific">Myoviridae sp. ctQf419</name>
    <dbReference type="NCBI Taxonomy" id="2825102"/>
    <lineage>
        <taxon>Viruses</taxon>
        <taxon>Duplodnaviria</taxon>
        <taxon>Heunggongvirae</taxon>
        <taxon>Uroviricota</taxon>
        <taxon>Caudoviricetes</taxon>
    </lineage>
</organism>
<protein>
    <submittedName>
        <fullName evidence="1">Uncharacterized protein</fullName>
    </submittedName>
</protein>
<name>A0A8S5UKM3_9CAUD</name>
<dbReference type="EMBL" id="BK016102">
    <property type="protein sequence ID" value="DAF95045.1"/>
    <property type="molecule type" value="Genomic_DNA"/>
</dbReference>
<proteinExistence type="predicted"/>